<evidence type="ECO:0000313" key="2">
    <source>
        <dbReference type="EMBL" id="OIW09579.1"/>
    </source>
</evidence>
<evidence type="ECO:0000313" key="3">
    <source>
        <dbReference type="Proteomes" id="UP000188354"/>
    </source>
</evidence>
<proteinExistence type="predicted"/>
<evidence type="ECO:0000256" key="1">
    <source>
        <dbReference type="SAM" id="MobiDB-lite"/>
    </source>
</evidence>
<sequence>MEEPKISIKQKEKQIIAYPESLKGSSISQRFFDTPNTKFLSLSLPNSANSSPHRASNLTSKQHENRLMRSKSCREGRARAPSDEFYLWSSNMSHTNFSGTRAIDENHEDINDLRTRAEKGFKCSALCLFLPGFGKTKMVKSRKDGSEIIEGVISRTVSMEKFECASWASSALFHEIEVGDSMNSPFYDLPMELIKFSANDVNTPIKSAFVFEKDLKGVLKNSSTGGSVPKSEGSPRHVRFSISSSTSHNASPTSCITHNARKTRENFNAFLEAQSA</sequence>
<reference evidence="2 3" key="1">
    <citation type="journal article" date="2017" name="Plant Biotechnol. J.">
        <title>A comprehensive draft genome sequence for lupin (Lupinus angustifolius), an emerging health food: insights into plant-microbe interactions and legume evolution.</title>
        <authorList>
            <person name="Hane J.K."/>
            <person name="Ming Y."/>
            <person name="Kamphuis L.G."/>
            <person name="Nelson M.N."/>
            <person name="Garg G."/>
            <person name="Atkins C.A."/>
            <person name="Bayer P.E."/>
            <person name="Bravo A."/>
            <person name="Bringans S."/>
            <person name="Cannon S."/>
            <person name="Edwards D."/>
            <person name="Foley R."/>
            <person name="Gao L.L."/>
            <person name="Harrison M.J."/>
            <person name="Huang W."/>
            <person name="Hurgobin B."/>
            <person name="Li S."/>
            <person name="Liu C.W."/>
            <person name="McGrath A."/>
            <person name="Morahan G."/>
            <person name="Murray J."/>
            <person name="Weller J."/>
            <person name="Jian J."/>
            <person name="Singh K.B."/>
        </authorList>
    </citation>
    <scope>NUCLEOTIDE SEQUENCE [LARGE SCALE GENOMIC DNA]</scope>
    <source>
        <strain evidence="3">cv. Tanjil</strain>
        <tissue evidence="2">Whole plant</tissue>
    </source>
</reference>
<organism evidence="2 3">
    <name type="scientific">Lupinus angustifolius</name>
    <name type="common">Narrow-leaved blue lupine</name>
    <dbReference type="NCBI Taxonomy" id="3871"/>
    <lineage>
        <taxon>Eukaryota</taxon>
        <taxon>Viridiplantae</taxon>
        <taxon>Streptophyta</taxon>
        <taxon>Embryophyta</taxon>
        <taxon>Tracheophyta</taxon>
        <taxon>Spermatophyta</taxon>
        <taxon>Magnoliopsida</taxon>
        <taxon>eudicotyledons</taxon>
        <taxon>Gunneridae</taxon>
        <taxon>Pentapetalae</taxon>
        <taxon>rosids</taxon>
        <taxon>fabids</taxon>
        <taxon>Fabales</taxon>
        <taxon>Fabaceae</taxon>
        <taxon>Papilionoideae</taxon>
        <taxon>50 kb inversion clade</taxon>
        <taxon>genistoids sensu lato</taxon>
        <taxon>core genistoids</taxon>
        <taxon>Genisteae</taxon>
        <taxon>Lupinus</taxon>
    </lineage>
</organism>
<dbReference type="GO" id="GO:0048564">
    <property type="term" value="P:photosystem I assembly"/>
    <property type="evidence" value="ECO:0007669"/>
    <property type="project" value="InterPro"/>
</dbReference>
<keyword evidence="3" id="KW-1185">Reference proteome</keyword>
<accession>A0A4P1REL8</accession>
<feature type="compositionally biased region" description="Basic and acidic residues" evidence="1">
    <location>
        <begin position="61"/>
        <end position="74"/>
    </location>
</feature>
<feature type="compositionally biased region" description="Low complexity" evidence="1">
    <location>
        <begin position="43"/>
        <end position="52"/>
    </location>
</feature>
<dbReference type="EMBL" id="CM007366">
    <property type="protein sequence ID" value="OIW09579.1"/>
    <property type="molecule type" value="Genomic_DNA"/>
</dbReference>
<dbReference type="STRING" id="3871.A0A4P1REL8"/>
<dbReference type="AlphaFoldDB" id="A0A4P1REL8"/>
<dbReference type="InterPro" id="IPR040340">
    <property type="entry name" value="CEST/Y3IP1"/>
</dbReference>
<feature type="region of interest" description="Disordered" evidence="1">
    <location>
        <begin position="43"/>
        <end position="74"/>
    </location>
</feature>
<dbReference type="PANTHER" id="PTHR33672:SF24">
    <property type="entry name" value="OS01G0798600 PROTEIN"/>
    <property type="match status" value="1"/>
</dbReference>
<protein>
    <submittedName>
        <fullName evidence="2">Uncharacterized protein</fullName>
    </submittedName>
</protein>
<name>A0A4P1REL8_LUPAN</name>
<dbReference type="GO" id="GO:0080183">
    <property type="term" value="P:response to photooxidative stress"/>
    <property type="evidence" value="ECO:0007669"/>
    <property type="project" value="InterPro"/>
</dbReference>
<gene>
    <name evidence="2" type="ORF">TanjilG_28178</name>
</gene>
<dbReference type="GO" id="GO:0009535">
    <property type="term" value="C:chloroplast thylakoid membrane"/>
    <property type="evidence" value="ECO:0007669"/>
    <property type="project" value="InterPro"/>
</dbReference>
<dbReference type="PANTHER" id="PTHR33672">
    <property type="entry name" value="YCF3-INTERACTING PROTEIN 1, CHLOROPLASTIC"/>
    <property type="match status" value="1"/>
</dbReference>
<dbReference type="Gramene" id="OIW09579">
    <property type="protein sequence ID" value="OIW09579"/>
    <property type="gene ID" value="TanjilG_28178"/>
</dbReference>
<dbReference type="Proteomes" id="UP000188354">
    <property type="component" value="Chromosome LG06"/>
</dbReference>